<name>A0A409YA28_9AGAR</name>
<proteinExistence type="predicted"/>
<evidence type="ECO:0000256" key="1">
    <source>
        <dbReference type="SAM" id="Phobius"/>
    </source>
</evidence>
<gene>
    <name evidence="2" type="ORF">CVT24_009602</name>
</gene>
<dbReference type="EMBL" id="NHTK01001343">
    <property type="protein sequence ID" value="PPQ99851.1"/>
    <property type="molecule type" value="Genomic_DNA"/>
</dbReference>
<feature type="transmembrane region" description="Helical" evidence="1">
    <location>
        <begin position="66"/>
        <end position="86"/>
    </location>
</feature>
<keyword evidence="1" id="KW-0812">Transmembrane</keyword>
<keyword evidence="1" id="KW-1133">Transmembrane helix</keyword>
<protein>
    <recommendedName>
        <fullName evidence="4">G-protein coupled receptors family 1 profile domain-containing protein</fullName>
    </recommendedName>
</protein>
<feature type="transmembrane region" description="Helical" evidence="1">
    <location>
        <begin position="258"/>
        <end position="277"/>
    </location>
</feature>
<feature type="transmembrane region" description="Helical" evidence="1">
    <location>
        <begin position="36"/>
        <end position="54"/>
    </location>
</feature>
<evidence type="ECO:0000313" key="3">
    <source>
        <dbReference type="Proteomes" id="UP000284842"/>
    </source>
</evidence>
<dbReference type="OrthoDB" id="2641762at2759"/>
<evidence type="ECO:0008006" key="4">
    <source>
        <dbReference type="Google" id="ProtNLM"/>
    </source>
</evidence>
<keyword evidence="1" id="KW-0472">Membrane</keyword>
<feature type="non-terminal residue" evidence="2">
    <location>
        <position position="293"/>
    </location>
</feature>
<dbReference type="InParanoid" id="A0A409YA28"/>
<keyword evidence="3" id="KW-1185">Reference proteome</keyword>
<comment type="caution">
    <text evidence="2">The sequence shown here is derived from an EMBL/GenBank/DDBJ whole genome shotgun (WGS) entry which is preliminary data.</text>
</comment>
<accession>A0A409YA28</accession>
<evidence type="ECO:0000313" key="2">
    <source>
        <dbReference type="EMBL" id="PPQ99851.1"/>
    </source>
</evidence>
<reference evidence="2 3" key="1">
    <citation type="journal article" date="2018" name="Evol. Lett.">
        <title>Horizontal gene cluster transfer increased hallucinogenic mushroom diversity.</title>
        <authorList>
            <person name="Reynolds H.T."/>
            <person name="Vijayakumar V."/>
            <person name="Gluck-Thaler E."/>
            <person name="Korotkin H.B."/>
            <person name="Matheny P.B."/>
            <person name="Slot J.C."/>
        </authorList>
    </citation>
    <scope>NUCLEOTIDE SEQUENCE [LARGE SCALE GENOMIC DNA]</scope>
    <source>
        <strain evidence="2 3">2629</strain>
    </source>
</reference>
<dbReference type="Proteomes" id="UP000284842">
    <property type="component" value="Unassembled WGS sequence"/>
</dbReference>
<organism evidence="2 3">
    <name type="scientific">Panaeolus cyanescens</name>
    <dbReference type="NCBI Taxonomy" id="181874"/>
    <lineage>
        <taxon>Eukaryota</taxon>
        <taxon>Fungi</taxon>
        <taxon>Dikarya</taxon>
        <taxon>Basidiomycota</taxon>
        <taxon>Agaricomycotina</taxon>
        <taxon>Agaricomycetes</taxon>
        <taxon>Agaricomycetidae</taxon>
        <taxon>Agaricales</taxon>
        <taxon>Agaricineae</taxon>
        <taxon>Galeropsidaceae</taxon>
        <taxon>Panaeolus</taxon>
    </lineage>
</organism>
<feature type="transmembrane region" description="Helical" evidence="1">
    <location>
        <begin position="148"/>
        <end position="165"/>
    </location>
</feature>
<dbReference type="AlphaFoldDB" id="A0A409YA28"/>
<feature type="transmembrane region" description="Helical" evidence="1">
    <location>
        <begin position="106"/>
        <end position="127"/>
    </location>
</feature>
<feature type="transmembrane region" description="Helical" evidence="1">
    <location>
        <begin position="228"/>
        <end position="252"/>
    </location>
</feature>
<feature type="transmembrane region" description="Helical" evidence="1">
    <location>
        <begin position="185"/>
        <end position="207"/>
    </location>
</feature>
<sequence length="293" mass="32499">MSGTLDNVTSWKPIDETPFEIFEDATNLIASTTTNAAAYGVVFTLFCICVHSLIQQLRAGSRTKQAIFSLVYISIMFVFGTIYCAVNSREAQLEYVNFRNFPGGPAAYAIFIFSTPLNIVGAVSFFATSWMNDGLLRVSLLRPSGLQIFVDISSVLTAMGMVTLIESVLPTQSFWSAIAVQFATAYYVLTTTYTIIITGLMIARILLVRRNFMKATGRTEFSSQYVSIAAMIIESSALYTVWGIIFLALYLVNNPVQYVFLGTLSEVQIIAPLLIIYRVSQGKAWKEETTMKL</sequence>